<protein>
    <submittedName>
        <fullName evidence="1">Uncharacterized protein</fullName>
    </submittedName>
</protein>
<organism evidence="1 2">
    <name type="scientific">Boletus edulis BED1</name>
    <dbReference type="NCBI Taxonomy" id="1328754"/>
    <lineage>
        <taxon>Eukaryota</taxon>
        <taxon>Fungi</taxon>
        <taxon>Dikarya</taxon>
        <taxon>Basidiomycota</taxon>
        <taxon>Agaricomycotina</taxon>
        <taxon>Agaricomycetes</taxon>
        <taxon>Agaricomycetidae</taxon>
        <taxon>Boletales</taxon>
        <taxon>Boletineae</taxon>
        <taxon>Boletaceae</taxon>
        <taxon>Boletoideae</taxon>
        <taxon>Boletus</taxon>
    </lineage>
</organism>
<comment type="caution">
    <text evidence="1">The sequence shown here is derived from an EMBL/GenBank/DDBJ whole genome shotgun (WGS) entry which is preliminary data.</text>
</comment>
<dbReference type="Proteomes" id="UP001194468">
    <property type="component" value="Unassembled WGS sequence"/>
</dbReference>
<gene>
    <name evidence="1" type="ORF">L210DRAFT_3399879</name>
</gene>
<dbReference type="Gene3D" id="3.60.130.30">
    <property type="match status" value="1"/>
</dbReference>
<proteinExistence type="predicted"/>
<keyword evidence="2" id="KW-1185">Reference proteome</keyword>
<dbReference type="EMBL" id="WHUW01000011">
    <property type="protein sequence ID" value="KAF8440925.1"/>
    <property type="molecule type" value="Genomic_DNA"/>
</dbReference>
<reference evidence="1" key="2">
    <citation type="journal article" date="2020" name="Nat. Commun.">
        <title>Large-scale genome sequencing of mycorrhizal fungi provides insights into the early evolution of symbiotic traits.</title>
        <authorList>
            <person name="Miyauchi S."/>
            <person name="Kiss E."/>
            <person name="Kuo A."/>
            <person name="Drula E."/>
            <person name="Kohler A."/>
            <person name="Sanchez-Garcia M."/>
            <person name="Morin E."/>
            <person name="Andreopoulos B."/>
            <person name="Barry K.W."/>
            <person name="Bonito G."/>
            <person name="Buee M."/>
            <person name="Carver A."/>
            <person name="Chen C."/>
            <person name="Cichocki N."/>
            <person name="Clum A."/>
            <person name="Culley D."/>
            <person name="Crous P.W."/>
            <person name="Fauchery L."/>
            <person name="Girlanda M."/>
            <person name="Hayes R.D."/>
            <person name="Keri Z."/>
            <person name="LaButti K."/>
            <person name="Lipzen A."/>
            <person name="Lombard V."/>
            <person name="Magnuson J."/>
            <person name="Maillard F."/>
            <person name="Murat C."/>
            <person name="Nolan M."/>
            <person name="Ohm R.A."/>
            <person name="Pangilinan J."/>
            <person name="Pereira M.F."/>
            <person name="Perotto S."/>
            <person name="Peter M."/>
            <person name="Pfister S."/>
            <person name="Riley R."/>
            <person name="Sitrit Y."/>
            <person name="Stielow J.B."/>
            <person name="Szollosi G."/>
            <person name="Zifcakova L."/>
            <person name="Stursova M."/>
            <person name="Spatafora J.W."/>
            <person name="Tedersoo L."/>
            <person name="Vaario L.M."/>
            <person name="Yamada A."/>
            <person name="Yan M."/>
            <person name="Wang P."/>
            <person name="Xu J."/>
            <person name="Bruns T."/>
            <person name="Baldrian P."/>
            <person name="Vilgalys R."/>
            <person name="Dunand C."/>
            <person name="Henrissat B."/>
            <person name="Grigoriev I.V."/>
            <person name="Hibbett D."/>
            <person name="Nagy L.G."/>
            <person name="Martin F.M."/>
        </authorList>
    </citation>
    <scope>NUCLEOTIDE SEQUENCE</scope>
    <source>
        <strain evidence="1">BED1</strain>
    </source>
</reference>
<name>A0AAD4GFJ1_BOLED</name>
<reference evidence="1" key="1">
    <citation type="submission" date="2019-10" db="EMBL/GenBank/DDBJ databases">
        <authorList>
            <consortium name="DOE Joint Genome Institute"/>
            <person name="Kuo A."/>
            <person name="Miyauchi S."/>
            <person name="Kiss E."/>
            <person name="Drula E."/>
            <person name="Kohler A."/>
            <person name="Sanchez-Garcia M."/>
            <person name="Andreopoulos B."/>
            <person name="Barry K.W."/>
            <person name="Bonito G."/>
            <person name="Buee M."/>
            <person name="Carver A."/>
            <person name="Chen C."/>
            <person name="Cichocki N."/>
            <person name="Clum A."/>
            <person name="Culley D."/>
            <person name="Crous P.W."/>
            <person name="Fauchery L."/>
            <person name="Girlanda M."/>
            <person name="Hayes R."/>
            <person name="Keri Z."/>
            <person name="LaButti K."/>
            <person name="Lipzen A."/>
            <person name="Lombard V."/>
            <person name="Magnuson J."/>
            <person name="Maillard F."/>
            <person name="Morin E."/>
            <person name="Murat C."/>
            <person name="Nolan M."/>
            <person name="Ohm R."/>
            <person name="Pangilinan J."/>
            <person name="Pereira M."/>
            <person name="Perotto S."/>
            <person name="Peter M."/>
            <person name="Riley R."/>
            <person name="Sitrit Y."/>
            <person name="Stielow B."/>
            <person name="Szollosi G."/>
            <person name="Zifcakova L."/>
            <person name="Stursova M."/>
            <person name="Spatafora J.W."/>
            <person name="Tedersoo L."/>
            <person name="Vaario L.-M."/>
            <person name="Yamada A."/>
            <person name="Yan M."/>
            <person name="Wang P."/>
            <person name="Xu J."/>
            <person name="Bruns T."/>
            <person name="Baldrian P."/>
            <person name="Vilgalys R."/>
            <person name="Henrissat B."/>
            <person name="Grigoriev I.V."/>
            <person name="Hibbett D."/>
            <person name="Nagy L.G."/>
            <person name="Martin F.M."/>
        </authorList>
    </citation>
    <scope>NUCLEOTIDE SEQUENCE</scope>
    <source>
        <strain evidence="1">BED1</strain>
    </source>
</reference>
<dbReference type="AlphaFoldDB" id="A0AAD4GFJ1"/>
<evidence type="ECO:0000313" key="2">
    <source>
        <dbReference type="Proteomes" id="UP001194468"/>
    </source>
</evidence>
<evidence type="ECO:0000313" key="1">
    <source>
        <dbReference type="EMBL" id="KAF8440925.1"/>
    </source>
</evidence>
<feature type="non-terminal residue" evidence="1">
    <location>
        <position position="1"/>
    </location>
</feature>
<sequence length="179" mass="20348">FKTYFPATHTYYETKMLRIKQHHLLLKFYFVDAFPSAVFNQGPRTVCKLHKDARNLAFGLCPVTALGDFDHKKEGHLILKELGLMIELPSGSTVLIPSTVIMHSNTTIVPNEKQHSFTQYASGTLFSYVENGMCTDKGLLQEASKKQKAEWKAERELRWAKGLALFPLLILPVTLVWHA</sequence>
<accession>A0AAD4GFJ1</accession>